<dbReference type="InterPro" id="IPR012677">
    <property type="entry name" value="Nucleotide-bd_a/b_plait_sf"/>
</dbReference>
<dbReference type="SUPFAM" id="SSF54928">
    <property type="entry name" value="RNA-binding domain, RBD"/>
    <property type="match status" value="1"/>
</dbReference>
<keyword evidence="4" id="KW-0539">Nucleus</keyword>
<reference evidence="7 8" key="1">
    <citation type="submission" date="2024-02" db="EMBL/GenBank/DDBJ databases">
        <title>A draft genome for the cacao thread blight pathogen Marasmius crinis-equi.</title>
        <authorList>
            <person name="Cohen S.P."/>
            <person name="Baruah I.K."/>
            <person name="Amoako-Attah I."/>
            <person name="Bukari Y."/>
            <person name="Meinhardt L.W."/>
            <person name="Bailey B.A."/>
        </authorList>
    </citation>
    <scope>NUCLEOTIDE SEQUENCE [LARGE SCALE GENOMIC DNA]</scope>
    <source>
        <strain evidence="7 8">GH-76</strain>
    </source>
</reference>
<feature type="region of interest" description="Disordered" evidence="5">
    <location>
        <begin position="1"/>
        <end position="22"/>
    </location>
</feature>
<feature type="compositionally biased region" description="Basic and acidic residues" evidence="5">
    <location>
        <begin position="371"/>
        <end position="390"/>
    </location>
</feature>
<feature type="compositionally biased region" description="Gly residues" evidence="5">
    <location>
        <begin position="455"/>
        <end position="468"/>
    </location>
</feature>
<evidence type="ECO:0000256" key="4">
    <source>
        <dbReference type="ARBA" id="ARBA00023242"/>
    </source>
</evidence>
<dbReference type="Gene3D" id="3.30.70.330">
    <property type="match status" value="1"/>
</dbReference>
<gene>
    <name evidence="7" type="ORF">V5O48_005867</name>
</gene>
<dbReference type="InterPro" id="IPR039722">
    <property type="entry name" value="Upf3"/>
</dbReference>
<dbReference type="Pfam" id="PF03467">
    <property type="entry name" value="Smg4_UPF3"/>
    <property type="match status" value="1"/>
</dbReference>
<sequence>MATRLIAPTRKKEKKEKSLQHHGQERLKIVIRRLPPNLPEDIFWQSVQQWVSDDTATWKTYHQGKFRSRLNKENISSRAYVSFKSEEQLTSFHRDYDGHIFRDKSGSYRTSSCNESQAVVEYAPYQKIPSDKKKADARLGTIEQDEDYISFVQSLQSAGEPATIEALVASLQPAPQPKTTPLLEALKAEKVAAKEAKEKMLLMRSHHAHPTEVLTRKDDGKKKAAPSKAAEAPPLSKKAAKKAAALANAVGAGSGVDPAHAGNASPASRKAPKAPRAPREQQQQSSPAQANSASAAAAASSASATTSNEGAAPAARRSRPILGLGSRQFEAALSGVAGGKARKEKEKEGGQQKESAQEKKGAPATVNGEGSKPKETTSPKRERAARHRDASAAGKGQSSVQGILQRGDGPPPAILQRDQKPAATAAAGNVEQGSSNAGPPPGLGRGRGRGRGRGGRGGGPMGRGGGSVAIGHHCGTDHPLLLVFGRANYAGHNATSPSYKKQPQAMSSRGTSSRSHSSTDGKRLSSILRKPSFPTLRKSSTGTPSQVPSVPPMPSYIVVTPPPRPAIRPPQALVDVPILPRPPSLDGHYPLPPATTGHSYDPAFMDSNRAVSKPSSRYPRASPNSRLGPGYLSGPPPAPEPVDMNAYLQPLKPSPRRKGT</sequence>
<dbReference type="EMBL" id="JBAHYK010000246">
    <property type="protein sequence ID" value="KAL0576120.1"/>
    <property type="molecule type" value="Genomic_DNA"/>
</dbReference>
<feature type="compositionally biased region" description="Low complexity" evidence="5">
    <location>
        <begin position="226"/>
        <end position="247"/>
    </location>
</feature>
<dbReference type="InterPro" id="IPR005120">
    <property type="entry name" value="UPF3_dom"/>
</dbReference>
<feature type="compositionally biased region" description="Basic and acidic residues" evidence="5">
    <location>
        <begin position="341"/>
        <end position="361"/>
    </location>
</feature>
<feature type="region of interest" description="Disordered" evidence="5">
    <location>
        <begin position="202"/>
        <end position="475"/>
    </location>
</feature>
<dbReference type="Proteomes" id="UP001465976">
    <property type="component" value="Unassembled WGS sequence"/>
</dbReference>
<comment type="caution">
    <text evidence="7">The sequence shown here is derived from an EMBL/GenBank/DDBJ whole genome shotgun (WGS) entry which is preliminary data.</text>
</comment>
<keyword evidence="8" id="KW-1185">Reference proteome</keyword>
<protein>
    <recommendedName>
        <fullName evidence="6">UPF3 domain-containing protein</fullName>
    </recommendedName>
</protein>
<accession>A0ABR3FL45</accession>
<evidence type="ECO:0000313" key="7">
    <source>
        <dbReference type="EMBL" id="KAL0576120.1"/>
    </source>
</evidence>
<feature type="region of interest" description="Disordered" evidence="5">
    <location>
        <begin position="585"/>
        <end position="660"/>
    </location>
</feature>
<feature type="domain" description="UPF3" evidence="6">
    <location>
        <begin position="25"/>
        <end position="190"/>
    </location>
</feature>
<feature type="compositionally biased region" description="Low complexity" evidence="5">
    <location>
        <begin position="507"/>
        <end position="516"/>
    </location>
</feature>
<name>A0ABR3FL45_9AGAR</name>
<dbReference type="CDD" id="cd12455">
    <property type="entry name" value="RRM_like_Smg4_UPF3"/>
    <property type="match status" value="1"/>
</dbReference>
<evidence type="ECO:0000256" key="1">
    <source>
        <dbReference type="ARBA" id="ARBA00004123"/>
    </source>
</evidence>
<evidence type="ECO:0000256" key="5">
    <source>
        <dbReference type="SAM" id="MobiDB-lite"/>
    </source>
</evidence>
<organism evidence="7 8">
    <name type="scientific">Marasmius crinis-equi</name>
    <dbReference type="NCBI Taxonomy" id="585013"/>
    <lineage>
        <taxon>Eukaryota</taxon>
        <taxon>Fungi</taxon>
        <taxon>Dikarya</taxon>
        <taxon>Basidiomycota</taxon>
        <taxon>Agaricomycotina</taxon>
        <taxon>Agaricomycetes</taxon>
        <taxon>Agaricomycetidae</taxon>
        <taxon>Agaricales</taxon>
        <taxon>Marasmiineae</taxon>
        <taxon>Marasmiaceae</taxon>
        <taxon>Marasmius</taxon>
    </lineage>
</organism>
<feature type="compositionally biased region" description="Low complexity" evidence="5">
    <location>
        <begin position="280"/>
        <end position="312"/>
    </location>
</feature>
<evidence type="ECO:0000256" key="2">
    <source>
        <dbReference type="ARBA" id="ARBA00005991"/>
    </source>
</evidence>
<dbReference type="PANTHER" id="PTHR13112">
    <property type="entry name" value="UPF3 REGULATOR OF NONSENSE TRANSCRIPTS-LIKE PROTEIN"/>
    <property type="match status" value="1"/>
</dbReference>
<evidence type="ECO:0000313" key="8">
    <source>
        <dbReference type="Proteomes" id="UP001465976"/>
    </source>
</evidence>
<keyword evidence="3" id="KW-0866">Nonsense-mediated mRNA decay</keyword>
<dbReference type="InterPro" id="IPR035979">
    <property type="entry name" value="RBD_domain_sf"/>
</dbReference>
<proteinExistence type="inferred from homology"/>
<feature type="region of interest" description="Disordered" evidence="5">
    <location>
        <begin position="494"/>
        <end position="552"/>
    </location>
</feature>
<feature type="compositionally biased region" description="Polar residues" evidence="5">
    <location>
        <begin position="494"/>
        <end position="506"/>
    </location>
</feature>
<dbReference type="PANTHER" id="PTHR13112:SF0">
    <property type="entry name" value="FI21285P1"/>
    <property type="match status" value="1"/>
</dbReference>
<evidence type="ECO:0000256" key="3">
    <source>
        <dbReference type="ARBA" id="ARBA00023161"/>
    </source>
</evidence>
<comment type="subcellular location">
    <subcellularLocation>
        <location evidence="1">Nucleus</location>
    </subcellularLocation>
</comment>
<comment type="similarity">
    <text evidence="2">Belongs to the RENT3 family.</text>
</comment>
<evidence type="ECO:0000259" key="6">
    <source>
        <dbReference type="Pfam" id="PF03467"/>
    </source>
</evidence>